<keyword evidence="13" id="KW-0539">Nucleus</keyword>
<keyword evidence="12" id="KW-0325">Glycoprotein</keyword>
<sequence>MANTFVTVPDGYCLPEPIQYYDVLPEHINYQLQDADFQTAPYCQYSTVQIPPPILQSQPSQSQYSTYGLDSPYGDGQCVISSCELSKPPFVAPNIDDSGYQGLKRPRLNHSSLRVKGQEELCVVCGDKASGYHYNALTCEGCKGFFRRSITKNAVYRCKNGGHCEMDMYMRRKCQECRLKKCKAVGMLAECLLTEVQCKSKRLRKNFKQKNSFLCNIKLEDEGLNSKHVSSTTRSGKIPEKMELTPGEHQLLDHIVAAHQKYTIPLEEAKFLQETASPEESFLHLSETAVVHVQVLVDFTKRLPGFESLASEDQIALLKGSTVEAMFLRSAQIYNQRISGCQPSTSESHVRLSDHGTCHIQNLDKNIYSMEMSHDEESPTSTTTTGITEEFITALFYFYRSMGELKVTEAEYALLVATTVFFSAVRERAGHEALRAALFSDAMEKEKPFKLFVPPRLSSGQVSAVKPQASTRATGQYQGFNKCPDDDFNLPFVMSTANRGEITDSDAISQQVKLCSEVDEEHVETMNELYSKLYKEAEKIKRWKLTVESELKQKERKLQENRKIIEAQRKAIQELQFENEKLSLKLEDEICENKDLLKENSASRHLCNLLKETCTHFTEKSTKYEHEREETRQLYVELNNNVERMIMAFEELRVQAENTRLEMCFKLNEEAEKVDKFEKECKLEVSRKEKQISVLTIQSDEKDDIIRDIKTQLQESQDKIADLIEAKRHEGDMLKESQINQEHLRAELEEAKVSLQKTEITKKSLETELQTALKALAQVTGEKEAEVEECKNIKALHESLREEFETSISNLKSLLLKEQNRLEKCEEESKLLTLELRNKSAELEEMTKLKCDKEVQLEELSETLGKVEGLLVKKNDLESTVENLQEREKEMKNILQIREKEIHDLKVQLTSTSEKEQNYLEQLMTLNTDLEREALKNEQLAVSINKLLLEKEQLAQEKSGMVTELKKLQESHEDSRKEEENTKQLVENLEEANGQLRNELESLKEKMAKKSEEIKSKLDEREENAKSIENEISRKEKQLKILENKLNNLKKQVENKTKCIEELQQENKVLKKKITAESKKTSIYEGKVNKLQLEIENMNKQHKETVDIYQKDIETQKVNENKLLEEVEKMRLLADEATITQRETDIRCQHKITEMVALMEKHKREYDKMVEEKDTELKLYKIKEQEQLSSKRSLESELSCLKIELSSLREQLKAEIEEKEKLAKEPPQNMVPEDEKKHKVALTLSLINFTICMTPFFAMSLLFGLTFGQTASLCAPSEYIIHVEKRECAYCLAINTTICAGFCMTRDSNGKKLLLKSALSQNVCTYKEMFYQTALIPGCPHHTVPYYSYPVAVSCKCGKCNTDYSDCVHERVRTNYCTKPQKLCNM</sequence>
<dbReference type="PROSITE" id="PS00031">
    <property type="entry name" value="NUCLEAR_REC_DBD_1"/>
    <property type="match status" value="1"/>
</dbReference>
<dbReference type="PROSITE" id="PS51843">
    <property type="entry name" value="NR_LBD"/>
    <property type="match status" value="1"/>
</dbReference>
<dbReference type="SMART" id="SM00068">
    <property type="entry name" value="GHB"/>
    <property type="match status" value="1"/>
</dbReference>
<dbReference type="PROSITE" id="PS00261">
    <property type="entry name" value="GLYCO_HORMONE_BETA_1"/>
    <property type="match status" value="1"/>
</dbReference>
<dbReference type="Pfam" id="PF05483">
    <property type="entry name" value="SCP-1"/>
    <property type="match status" value="1"/>
</dbReference>
<comment type="subunit">
    <text evidence="14">Heterodimer of a common alpha chain and a unique beta chain which confers biological specificity to thyrotropin, lutropin, follitropin and gonadotropin.</text>
</comment>
<keyword evidence="20" id="KW-1185">Reference proteome</keyword>
<dbReference type="GO" id="GO:0005576">
    <property type="term" value="C:extracellular region"/>
    <property type="evidence" value="ECO:0007669"/>
    <property type="project" value="UniProtKB-SubCell"/>
</dbReference>
<keyword evidence="15" id="KW-0372">Hormone</keyword>
<dbReference type="GO" id="GO:0001673">
    <property type="term" value="C:male germ cell nucleus"/>
    <property type="evidence" value="ECO:0007669"/>
    <property type="project" value="TreeGrafter"/>
</dbReference>
<dbReference type="SMART" id="SM00399">
    <property type="entry name" value="ZnF_C4"/>
    <property type="match status" value="1"/>
</dbReference>
<dbReference type="GO" id="GO:0043565">
    <property type="term" value="F:sequence-specific DNA binding"/>
    <property type="evidence" value="ECO:0007669"/>
    <property type="project" value="InterPro"/>
</dbReference>
<keyword evidence="11" id="KW-0675">Receptor</keyword>
<dbReference type="SUPFAM" id="SSF57716">
    <property type="entry name" value="Glucocorticoid receptor-like (DNA-binding domain)"/>
    <property type="match status" value="1"/>
</dbReference>
<evidence type="ECO:0000256" key="2">
    <source>
        <dbReference type="ARBA" id="ARBA00006552"/>
    </source>
</evidence>
<dbReference type="OrthoDB" id="5837785at2759"/>
<feature type="coiled-coil region" evidence="16">
    <location>
        <begin position="867"/>
        <end position="1108"/>
    </location>
</feature>
<dbReference type="CDD" id="cd00069">
    <property type="entry name" value="GHB_like"/>
    <property type="match status" value="1"/>
</dbReference>
<evidence type="ECO:0000256" key="14">
    <source>
        <dbReference type="ARBA" id="ARBA00038688"/>
    </source>
</evidence>
<dbReference type="Pfam" id="PF00105">
    <property type="entry name" value="zf-C4"/>
    <property type="match status" value="1"/>
</dbReference>
<dbReference type="FunFam" id="3.30.50.10:FF:000021">
    <property type="entry name" value="bile acid receptor isoform X2"/>
    <property type="match status" value="1"/>
</dbReference>
<comment type="similarity">
    <text evidence="2 15">Belongs to the glycoprotein hormones subunit beta family.</text>
</comment>
<feature type="domain" description="NR LBD" evidence="18">
    <location>
        <begin position="247"/>
        <end position="594"/>
    </location>
</feature>
<feature type="coiled-coil region" evidence="16">
    <location>
        <begin position="706"/>
        <end position="842"/>
    </location>
</feature>
<evidence type="ECO:0000256" key="12">
    <source>
        <dbReference type="ARBA" id="ARBA00023180"/>
    </source>
</evidence>
<dbReference type="GO" id="GO:0051878">
    <property type="term" value="P:lateral element assembly"/>
    <property type="evidence" value="ECO:0007669"/>
    <property type="project" value="TreeGrafter"/>
</dbReference>
<dbReference type="PRINTS" id="PR00047">
    <property type="entry name" value="STROIDFINGER"/>
</dbReference>
<dbReference type="FunFam" id="2.10.90.10:FF:000007">
    <property type="entry name" value="Luteinizing hormone beta subunit"/>
    <property type="match status" value="1"/>
</dbReference>
<evidence type="ECO:0000256" key="10">
    <source>
        <dbReference type="ARBA" id="ARBA00023163"/>
    </source>
</evidence>
<dbReference type="InterPro" id="IPR018245">
    <property type="entry name" value="Gonadotropin_bsu_CS"/>
</dbReference>
<comment type="subcellular location">
    <subcellularLocation>
        <location evidence="1 15">Secreted</location>
    </subcellularLocation>
</comment>
<dbReference type="GO" id="GO:0005179">
    <property type="term" value="F:hormone activity"/>
    <property type="evidence" value="ECO:0007669"/>
    <property type="project" value="UniProtKB-KW"/>
</dbReference>
<evidence type="ECO:0000256" key="5">
    <source>
        <dbReference type="ARBA" id="ARBA00022771"/>
    </source>
</evidence>
<evidence type="ECO:0000259" key="18">
    <source>
        <dbReference type="PROSITE" id="PS51843"/>
    </source>
</evidence>
<dbReference type="InterPro" id="IPR035500">
    <property type="entry name" value="NHR-like_dom_sf"/>
</dbReference>
<dbReference type="InterPro" id="IPR001628">
    <property type="entry name" value="Znf_hrmn_rcpt"/>
</dbReference>
<accession>A0A2I0U8M7</accession>
<dbReference type="GO" id="GO:0008270">
    <property type="term" value="F:zinc ion binding"/>
    <property type="evidence" value="ECO:0007669"/>
    <property type="project" value="UniProtKB-KW"/>
</dbReference>
<dbReference type="Gene3D" id="2.10.90.10">
    <property type="entry name" value="Cystine-knot cytokines"/>
    <property type="match status" value="1"/>
</dbReference>
<keyword evidence="6" id="KW-0862">Zinc</keyword>
<proteinExistence type="inferred from homology"/>
<feature type="coiled-coil region" evidence="16">
    <location>
        <begin position="1152"/>
        <end position="1225"/>
    </location>
</feature>
<dbReference type="InterPro" id="IPR001723">
    <property type="entry name" value="Nuclear_hrmn_rcpt"/>
</dbReference>
<evidence type="ECO:0000256" key="6">
    <source>
        <dbReference type="ARBA" id="ARBA00022833"/>
    </source>
</evidence>
<keyword evidence="5" id="KW-0863">Zinc-finger</keyword>
<keyword evidence="9" id="KW-1015">Disulfide bond</keyword>
<evidence type="ECO:0000259" key="17">
    <source>
        <dbReference type="PROSITE" id="PS51030"/>
    </source>
</evidence>
<keyword evidence="3" id="KW-0964">Secreted</keyword>
<evidence type="ECO:0000256" key="15">
    <source>
        <dbReference type="RuleBase" id="RU004069"/>
    </source>
</evidence>
<evidence type="ECO:0000256" key="8">
    <source>
        <dbReference type="ARBA" id="ARBA00023125"/>
    </source>
</evidence>
<name>A0A2I0U8M7_LIMLA</name>
<dbReference type="EMBL" id="KZ505994">
    <property type="protein sequence ID" value="PKU42434.1"/>
    <property type="molecule type" value="Genomic_DNA"/>
</dbReference>
<evidence type="ECO:0000256" key="11">
    <source>
        <dbReference type="ARBA" id="ARBA00023170"/>
    </source>
</evidence>
<dbReference type="InterPro" id="IPR008827">
    <property type="entry name" value="SYCP1"/>
</dbReference>
<evidence type="ECO:0000256" key="3">
    <source>
        <dbReference type="ARBA" id="ARBA00022525"/>
    </source>
</evidence>
<dbReference type="Gene3D" id="3.30.50.10">
    <property type="entry name" value="Erythroid Transcription Factor GATA-1, subunit A"/>
    <property type="match status" value="1"/>
</dbReference>
<dbReference type="Proteomes" id="UP000233556">
    <property type="component" value="Unassembled WGS sequence"/>
</dbReference>
<dbReference type="PANTHER" id="PTHR46918:SF1">
    <property type="entry name" value="SYNAPTONEMAL COMPLEX PROTEIN 1"/>
    <property type="match status" value="1"/>
</dbReference>
<dbReference type="GO" id="GO:0000801">
    <property type="term" value="C:central element"/>
    <property type="evidence" value="ECO:0007669"/>
    <property type="project" value="TreeGrafter"/>
</dbReference>
<dbReference type="SUPFAM" id="SSF57501">
    <property type="entry name" value="Cystine-knot cytokines"/>
    <property type="match status" value="1"/>
</dbReference>
<reference evidence="20" key="2">
    <citation type="submission" date="2017-12" db="EMBL/GenBank/DDBJ databases">
        <title>Genome sequence of the Bar-tailed Godwit (Limosa lapponica baueri).</title>
        <authorList>
            <person name="Lima N.C.B."/>
            <person name="Parody-Merino A.M."/>
            <person name="Battley P.F."/>
            <person name="Fidler A.E."/>
            <person name="Prosdocimi F."/>
        </authorList>
    </citation>
    <scope>NUCLEOTIDE SEQUENCE [LARGE SCALE GENOMIC DNA]</scope>
</reference>
<dbReference type="Pfam" id="PF00007">
    <property type="entry name" value="Cys_knot"/>
    <property type="match status" value="1"/>
</dbReference>
<gene>
    <name evidence="19" type="ORF">llap_7273</name>
</gene>
<evidence type="ECO:0000256" key="4">
    <source>
        <dbReference type="ARBA" id="ARBA00022723"/>
    </source>
</evidence>
<dbReference type="GO" id="GO:0051026">
    <property type="term" value="P:chiasma assembly"/>
    <property type="evidence" value="ECO:0007669"/>
    <property type="project" value="TreeGrafter"/>
</dbReference>
<dbReference type="PROSITE" id="PS51030">
    <property type="entry name" value="NUCLEAR_REC_DBD_2"/>
    <property type="match status" value="1"/>
</dbReference>
<keyword evidence="7" id="KW-0805">Transcription regulation</keyword>
<dbReference type="PRINTS" id="PR00398">
    <property type="entry name" value="STRDHORMONER"/>
</dbReference>
<evidence type="ECO:0000313" key="20">
    <source>
        <dbReference type="Proteomes" id="UP000233556"/>
    </source>
</evidence>
<dbReference type="InterPro" id="IPR006208">
    <property type="entry name" value="Glyco_hormone_CN"/>
</dbReference>
<protein>
    <submittedName>
        <fullName evidence="19">Synaptonemal complex protein 1</fullName>
    </submittedName>
</protein>
<keyword evidence="16" id="KW-0175">Coiled coil</keyword>
<dbReference type="Gene3D" id="1.10.565.10">
    <property type="entry name" value="Retinoid X Receptor"/>
    <property type="match status" value="1"/>
</dbReference>
<dbReference type="InterPro" id="IPR001545">
    <property type="entry name" value="Gonadotropin_bsu"/>
</dbReference>
<keyword evidence="8" id="KW-0238">DNA-binding</keyword>
<feature type="domain" description="Nuclear receptor" evidence="17">
    <location>
        <begin position="119"/>
        <end position="194"/>
    </location>
</feature>
<organism evidence="19 20">
    <name type="scientific">Limosa lapponica baueri</name>
    <dbReference type="NCBI Taxonomy" id="1758121"/>
    <lineage>
        <taxon>Eukaryota</taxon>
        <taxon>Metazoa</taxon>
        <taxon>Chordata</taxon>
        <taxon>Craniata</taxon>
        <taxon>Vertebrata</taxon>
        <taxon>Euteleostomi</taxon>
        <taxon>Archelosauria</taxon>
        <taxon>Archosauria</taxon>
        <taxon>Dinosauria</taxon>
        <taxon>Saurischia</taxon>
        <taxon>Theropoda</taxon>
        <taxon>Coelurosauria</taxon>
        <taxon>Aves</taxon>
        <taxon>Neognathae</taxon>
        <taxon>Neoaves</taxon>
        <taxon>Charadriiformes</taxon>
        <taxon>Scolopacidae</taxon>
        <taxon>Limosa</taxon>
    </lineage>
</organism>
<dbReference type="GO" id="GO:0000802">
    <property type="term" value="C:transverse filament"/>
    <property type="evidence" value="ECO:0007669"/>
    <property type="project" value="TreeGrafter"/>
</dbReference>
<evidence type="ECO:0000256" key="7">
    <source>
        <dbReference type="ARBA" id="ARBA00023015"/>
    </source>
</evidence>
<evidence type="ECO:0000256" key="13">
    <source>
        <dbReference type="ARBA" id="ARBA00023242"/>
    </source>
</evidence>
<dbReference type="PANTHER" id="PTHR46918">
    <property type="entry name" value="SYNAPTONEMAL COMPLEX PROTEIN 1"/>
    <property type="match status" value="1"/>
</dbReference>
<dbReference type="PROSITE" id="PS00689">
    <property type="entry name" value="GLYCO_HORMONE_BETA_2"/>
    <property type="match status" value="1"/>
</dbReference>
<dbReference type="InterPro" id="IPR029034">
    <property type="entry name" value="Cystine-knot_cytokine"/>
</dbReference>
<evidence type="ECO:0000313" key="19">
    <source>
        <dbReference type="EMBL" id="PKU42434.1"/>
    </source>
</evidence>
<dbReference type="InterPro" id="IPR013088">
    <property type="entry name" value="Znf_NHR/GATA"/>
</dbReference>
<dbReference type="GO" id="GO:0003690">
    <property type="term" value="F:double-stranded DNA binding"/>
    <property type="evidence" value="ECO:0007669"/>
    <property type="project" value="TreeGrafter"/>
</dbReference>
<evidence type="ECO:0000256" key="1">
    <source>
        <dbReference type="ARBA" id="ARBA00004613"/>
    </source>
</evidence>
<dbReference type="GO" id="GO:0003700">
    <property type="term" value="F:DNA-binding transcription factor activity"/>
    <property type="evidence" value="ECO:0007669"/>
    <property type="project" value="InterPro"/>
</dbReference>
<dbReference type="GO" id="GO:0000711">
    <property type="term" value="P:meiotic DNA repair synthesis"/>
    <property type="evidence" value="ECO:0007669"/>
    <property type="project" value="TreeGrafter"/>
</dbReference>
<dbReference type="InterPro" id="IPR000536">
    <property type="entry name" value="Nucl_hrmn_rcpt_lig-bd"/>
</dbReference>
<dbReference type="SUPFAM" id="SSF48508">
    <property type="entry name" value="Nuclear receptor ligand-binding domain"/>
    <property type="match status" value="1"/>
</dbReference>
<feature type="coiled-coil region" evidence="16">
    <location>
        <begin position="548"/>
        <end position="659"/>
    </location>
</feature>
<reference evidence="20" key="1">
    <citation type="submission" date="2017-11" db="EMBL/GenBank/DDBJ databases">
        <authorList>
            <person name="Lima N.C."/>
            <person name="Parody-Merino A.M."/>
            <person name="Battley P.F."/>
            <person name="Fidler A.E."/>
            <person name="Prosdocimi F."/>
        </authorList>
    </citation>
    <scope>NUCLEOTIDE SEQUENCE [LARGE SCALE GENOMIC DNA]</scope>
</reference>
<keyword evidence="10" id="KW-0804">Transcription</keyword>
<evidence type="ECO:0000256" key="9">
    <source>
        <dbReference type="ARBA" id="ARBA00023157"/>
    </source>
</evidence>
<evidence type="ECO:0000256" key="16">
    <source>
        <dbReference type="SAM" id="Coils"/>
    </source>
</evidence>
<keyword evidence="4" id="KW-0479">Metal-binding</keyword>